<dbReference type="EMBL" id="CABDUW010000191">
    <property type="protein sequence ID" value="VTJ62093.1"/>
    <property type="molecule type" value="Genomic_DNA"/>
</dbReference>
<evidence type="ECO:0000256" key="1">
    <source>
        <dbReference type="SAM" id="MobiDB-lite"/>
    </source>
</evidence>
<reference evidence="2" key="1">
    <citation type="submission" date="2019-04" db="EMBL/GenBank/DDBJ databases">
        <authorList>
            <person name="Alioto T."/>
            <person name="Alioto T."/>
        </authorList>
    </citation>
    <scope>NUCLEOTIDE SEQUENCE [LARGE SCALE GENOMIC DNA]</scope>
</reference>
<feature type="non-terminal residue" evidence="2">
    <location>
        <position position="1"/>
    </location>
</feature>
<accession>A0A5E4AX79</accession>
<organism evidence="2 3">
    <name type="scientific">Marmota monax</name>
    <name type="common">Woodchuck</name>
    <dbReference type="NCBI Taxonomy" id="9995"/>
    <lineage>
        <taxon>Eukaryota</taxon>
        <taxon>Metazoa</taxon>
        <taxon>Chordata</taxon>
        <taxon>Craniata</taxon>
        <taxon>Vertebrata</taxon>
        <taxon>Euteleostomi</taxon>
        <taxon>Mammalia</taxon>
        <taxon>Eutheria</taxon>
        <taxon>Euarchontoglires</taxon>
        <taxon>Glires</taxon>
        <taxon>Rodentia</taxon>
        <taxon>Sciuromorpha</taxon>
        <taxon>Sciuridae</taxon>
        <taxon>Xerinae</taxon>
        <taxon>Marmotini</taxon>
        <taxon>Marmota</taxon>
    </lineage>
</organism>
<dbReference type="AlphaFoldDB" id="A0A5E4AX79"/>
<evidence type="ECO:0000313" key="3">
    <source>
        <dbReference type="Proteomes" id="UP000335636"/>
    </source>
</evidence>
<evidence type="ECO:0000313" key="2">
    <source>
        <dbReference type="EMBL" id="VTJ62093.1"/>
    </source>
</evidence>
<gene>
    <name evidence="2" type="ORF">MONAX_5E024876</name>
</gene>
<dbReference type="Proteomes" id="UP000335636">
    <property type="component" value="Unassembled WGS sequence"/>
</dbReference>
<feature type="compositionally biased region" description="Acidic residues" evidence="1">
    <location>
        <begin position="1"/>
        <end position="12"/>
    </location>
</feature>
<keyword evidence="3" id="KW-1185">Reference proteome</keyword>
<proteinExistence type="predicted"/>
<protein>
    <submittedName>
        <fullName evidence="2">Uncharacterized protein</fullName>
    </submittedName>
</protein>
<feature type="region of interest" description="Disordered" evidence="1">
    <location>
        <begin position="1"/>
        <end position="64"/>
    </location>
</feature>
<sequence>QEDQVDLGEEDCGSVGPEHPSRPHTLSTAVRWREPKANQPSKDLLRLHSQRHVKENQGQRKRRK</sequence>
<comment type="caution">
    <text evidence="2">The sequence shown here is derived from an EMBL/GenBank/DDBJ whole genome shotgun (WGS) entry which is preliminary data.</text>
</comment>
<name>A0A5E4AX79_MARMO</name>